<organism evidence="2 3">
    <name type="scientific">Streblomastix strix</name>
    <dbReference type="NCBI Taxonomy" id="222440"/>
    <lineage>
        <taxon>Eukaryota</taxon>
        <taxon>Metamonada</taxon>
        <taxon>Preaxostyla</taxon>
        <taxon>Oxymonadida</taxon>
        <taxon>Streblomastigidae</taxon>
        <taxon>Streblomastix</taxon>
    </lineage>
</organism>
<protein>
    <recommendedName>
        <fullName evidence="1">Reverse transcriptase domain-containing protein</fullName>
    </recommendedName>
</protein>
<dbReference type="Proteomes" id="UP000324800">
    <property type="component" value="Unassembled WGS sequence"/>
</dbReference>
<evidence type="ECO:0000313" key="2">
    <source>
        <dbReference type="EMBL" id="KAA6396702.1"/>
    </source>
</evidence>
<accession>A0A5J4WQ65</accession>
<evidence type="ECO:0000259" key="1">
    <source>
        <dbReference type="PROSITE" id="PS50878"/>
    </source>
</evidence>
<dbReference type="InterPro" id="IPR000477">
    <property type="entry name" value="RT_dom"/>
</dbReference>
<dbReference type="PROSITE" id="PS50878">
    <property type="entry name" value="RT_POL"/>
    <property type="match status" value="1"/>
</dbReference>
<evidence type="ECO:0000313" key="3">
    <source>
        <dbReference type="Proteomes" id="UP000324800"/>
    </source>
</evidence>
<feature type="domain" description="Reverse transcriptase" evidence="1">
    <location>
        <begin position="1"/>
        <end position="68"/>
    </location>
</feature>
<dbReference type="SUPFAM" id="SSF56672">
    <property type="entry name" value="DNA/RNA polymerases"/>
    <property type="match status" value="1"/>
</dbReference>
<comment type="caution">
    <text evidence="2">The sequence shown here is derived from an EMBL/GenBank/DDBJ whole genome shotgun (WGS) entry which is preliminary data.</text>
</comment>
<sequence length="68" mass="8127">MEPIMQQKRLKPEIRIIYYVDDILPLHQNKEYLKDTTQKVIDSLKYFGFSMNTKKQDRIESSSYISGI</sequence>
<proteinExistence type="predicted"/>
<dbReference type="AlphaFoldDB" id="A0A5J4WQ65"/>
<dbReference type="EMBL" id="SNRW01001360">
    <property type="protein sequence ID" value="KAA6396702.1"/>
    <property type="molecule type" value="Genomic_DNA"/>
</dbReference>
<dbReference type="InterPro" id="IPR043128">
    <property type="entry name" value="Rev_trsase/Diguanyl_cyclase"/>
</dbReference>
<gene>
    <name evidence="2" type="ORF">EZS28_007770</name>
</gene>
<dbReference type="Gene3D" id="3.30.70.270">
    <property type="match status" value="1"/>
</dbReference>
<reference evidence="2 3" key="1">
    <citation type="submission" date="2019-03" db="EMBL/GenBank/DDBJ databases">
        <title>Single cell metagenomics reveals metabolic interactions within the superorganism composed of flagellate Streblomastix strix and complex community of Bacteroidetes bacteria on its surface.</title>
        <authorList>
            <person name="Treitli S.C."/>
            <person name="Kolisko M."/>
            <person name="Husnik F."/>
            <person name="Keeling P."/>
            <person name="Hampl V."/>
        </authorList>
    </citation>
    <scope>NUCLEOTIDE SEQUENCE [LARGE SCALE GENOMIC DNA]</scope>
    <source>
        <strain evidence="2">ST1C</strain>
    </source>
</reference>
<name>A0A5J4WQ65_9EUKA</name>
<dbReference type="InterPro" id="IPR043502">
    <property type="entry name" value="DNA/RNA_pol_sf"/>
</dbReference>